<name>A0AC60QPW7_IXOPE</name>
<sequence length="157" mass="17786">MPGHRRQRHCFAPGCKTGYQWTKGEQPSLFAVPKDENRRKQWERNLHRKDKKVPLQRPPRKRKNASVCPVEEKRVPSHDFVVDLEASGPSTDTGGSVLTNELDPRAASETYVPDDFTRLDTQGALPAVKKETGYFERLTRIACAEEHCQLATCQEAA</sequence>
<proteinExistence type="predicted"/>
<dbReference type="Proteomes" id="UP000805193">
    <property type="component" value="Unassembled WGS sequence"/>
</dbReference>
<reference evidence="1 2" key="1">
    <citation type="journal article" date="2020" name="Cell">
        <title>Large-Scale Comparative Analyses of Tick Genomes Elucidate Their Genetic Diversity and Vector Capacities.</title>
        <authorList>
            <consortium name="Tick Genome and Microbiome Consortium (TIGMIC)"/>
            <person name="Jia N."/>
            <person name="Wang J."/>
            <person name="Shi W."/>
            <person name="Du L."/>
            <person name="Sun Y."/>
            <person name="Zhan W."/>
            <person name="Jiang J.F."/>
            <person name="Wang Q."/>
            <person name="Zhang B."/>
            <person name="Ji P."/>
            <person name="Bell-Sakyi L."/>
            <person name="Cui X.M."/>
            <person name="Yuan T.T."/>
            <person name="Jiang B.G."/>
            <person name="Yang W.F."/>
            <person name="Lam T.T."/>
            <person name="Chang Q.C."/>
            <person name="Ding S.J."/>
            <person name="Wang X.J."/>
            <person name="Zhu J.G."/>
            <person name="Ruan X.D."/>
            <person name="Zhao L."/>
            <person name="Wei J.T."/>
            <person name="Ye R.Z."/>
            <person name="Que T.C."/>
            <person name="Du C.H."/>
            <person name="Zhou Y.H."/>
            <person name="Cheng J.X."/>
            <person name="Dai P.F."/>
            <person name="Guo W.B."/>
            <person name="Han X.H."/>
            <person name="Huang E.J."/>
            <person name="Li L.F."/>
            <person name="Wei W."/>
            <person name="Gao Y.C."/>
            <person name="Liu J.Z."/>
            <person name="Shao H.Z."/>
            <person name="Wang X."/>
            <person name="Wang C.C."/>
            <person name="Yang T.C."/>
            <person name="Huo Q.B."/>
            <person name="Li W."/>
            <person name="Chen H.Y."/>
            <person name="Chen S.E."/>
            <person name="Zhou L.G."/>
            <person name="Ni X.B."/>
            <person name="Tian J.H."/>
            <person name="Sheng Y."/>
            <person name="Liu T."/>
            <person name="Pan Y.S."/>
            <person name="Xia L.Y."/>
            <person name="Li J."/>
            <person name="Zhao F."/>
            <person name="Cao W.C."/>
        </authorList>
    </citation>
    <scope>NUCLEOTIDE SEQUENCE [LARGE SCALE GENOMIC DNA]</scope>
    <source>
        <tissue evidence="1">Larvae</tissue>
    </source>
</reference>
<gene>
    <name evidence="1" type="ORF">HPB47_018242</name>
</gene>
<accession>A0AC60QPW7</accession>
<evidence type="ECO:0000313" key="2">
    <source>
        <dbReference type="Proteomes" id="UP000805193"/>
    </source>
</evidence>
<evidence type="ECO:0000313" key="1">
    <source>
        <dbReference type="EMBL" id="KAG0435918.1"/>
    </source>
</evidence>
<organism evidence="1 2">
    <name type="scientific">Ixodes persulcatus</name>
    <name type="common">Taiga tick</name>
    <dbReference type="NCBI Taxonomy" id="34615"/>
    <lineage>
        <taxon>Eukaryota</taxon>
        <taxon>Metazoa</taxon>
        <taxon>Ecdysozoa</taxon>
        <taxon>Arthropoda</taxon>
        <taxon>Chelicerata</taxon>
        <taxon>Arachnida</taxon>
        <taxon>Acari</taxon>
        <taxon>Parasitiformes</taxon>
        <taxon>Ixodida</taxon>
        <taxon>Ixodoidea</taxon>
        <taxon>Ixodidae</taxon>
        <taxon>Ixodinae</taxon>
        <taxon>Ixodes</taxon>
    </lineage>
</organism>
<dbReference type="EMBL" id="JABSTQ010007298">
    <property type="protein sequence ID" value="KAG0435918.1"/>
    <property type="molecule type" value="Genomic_DNA"/>
</dbReference>
<comment type="caution">
    <text evidence="1">The sequence shown here is derived from an EMBL/GenBank/DDBJ whole genome shotgun (WGS) entry which is preliminary data.</text>
</comment>
<keyword evidence="2" id="KW-1185">Reference proteome</keyword>
<protein>
    <submittedName>
        <fullName evidence="1">Uncharacterized protein</fullName>
    </submittedName>
</protein>